<feature type="compositionally biased region" description="Polar residues" evidence="1">
    <location>
        <begin position="45"/>
        <end position="71"/>
    </location>
</feature>
<dbReference type="GeneID" id="87958098"/>
<evidence type="ECO:0000313" key="3">
    <source>
        <dbReference type="Proteomes" id="UP001329825"/>
    </source>
</evidence>
<feature type="region of interest" description="Disordered" evidence="1">
    <location>
        <begin position="45"/>
        <end position="106"/>
    </location>
</feature>
<accession>A0ABZ1D569</accession>
<protein>
    <submittedName>
        <fullName evidence="2">Uncharacterized protein</fullName>
    </submittedName>
</protein>
<name>A0ABZ1D569_9TREE</name>
<gene>
    <name evidence="2" type="ORF">IL334_005968</name>
</gene>
<sequence>MPIAYAMSFSSVGSQPATSAFKWEPDFGKVPGRISRHWIFAGSQNEAVRSTESSGGGDASSNTKNSGNSDVVSVECRSAGSEGRSGGGNLASYSGDVPKGDIEVDR</sequence>
<keyword evidence="3" id="KW-1185">Reference proteome</keyword>
<organism evidence="2 3">
    <name type="scientific">Kwoniella shivajii</name>
    <dbReference type="NCBI Taxonomy" id="564305"/>
    <lineage>
        <taxon>Eukaryota</taxon>
        <taxon>Fungi</taxon>
        <taxon>Dikarya</taxon>
        <taxon>Basidiomycota</taxon>
        <taxon>Agaricomycotina</taxon>
        <taxon>Tremellomycetes</taxon>
        <taxon>Tremellales</taxon>
        <taxon>Cryptococcaceae</taxon>
        <taxon>Kwoniella</taxon>
    </lineage>
</organism>
<dbReference type="Proteomes" id="UP001329825">
    <property type="component" value="Chromosome 8"/>
</dbReference>
<dbReference type="RefSeq" id="XP_062793725.1">
    <property type="nucleotide sequence ID" value="XM_062937674.1"/>
</dbReference>
<proteinExistence type="predicted"/>
<dbReference type="EMBL" id="CP141888">
    <property type="protein sequence ID" value="WRT68986.1"/>
    <property type="molecule type" value="Genomic_DNA"/>
</dbReference>
<reference evidence="2 3" key="1">
    <citation type="submission" date="2024-01" db="EMBL/GenBank/DDBJ databases">
        <title>Comparative genomics of Cryptococcus and Kwoniella reveals pathogenesis evolution and contrasting modes of karyotype evolution via chromosome fusion or intercentromeric recombination.</title>
        <authorList>
            <person name="Coelho M.A."/>
            <person name="David-Palma M."/>
            <person name="Shea T."/>
            <person name="Bowers K."/>
            <person name="McGinley-Smith S."/>
            <person name="Mohammad A.W."/>
            <person name="Gnirke A."/>
            <person name="Yurkov A.M."/>
            <person name="Nowrousian M."/>
            <person name="Sun S."/>
            <person name="Cuomo C.A."/>
            <person name="Heitman J."/>
        </authorList>
    </citation>
    <scope>NUCLEOTIDE SEQUENCE [LARGE SCALE GENOMIC DNA]</scope>
    <source>
        <strain evidence="2">CBS 11374</strain>
    </source>
</reference>
<evidence type="ECO:0000313" key="2">
    <source>
        <dbReference type="EMBL" id="WRT68986.1"/>
    </source>
</evidence>
<evidence type="ECO:0000256" key="1">
    <source>
        <dbReference type="SAM" id="MobiDB-lite"/>
    </source>
</evidence>